<evidence type="ECO:0000313" key="4">
    <source>
        <dbReference type="Proteomes" id="UP001472866"/>
    </source>
</evidence>
<dbReference type="Proteomes" id="UP001472866">
    <property type="component" value="Chromosome 03"/>
</dbReference>
<evidence type="ECO:0000256" key="2">
    <source>
        <dbReference type="SAM" id="MobiDB-lite"/>
    </source>
</evidence>
<dbReference type="PANTHER" id="PTHR31027:SF2">
    <property type="entry name" value="LEBERCILIN DOMAIN-CONTAINING PROTEIN"/>
    <property type="match status" value="1"/>
</dbReference>
<feature type="compositionally biased region" description="Basic residues" evidence="2">
    <location>
        <begin position="349"/>
        <end position="359"/>
    </location>
</feature>
<accession>A0AAX4P485</accession>
<feature type="compositionally biased region" description="Acidic residues" evidence="2">
    <location>
        <begin position="481"/>
        <end position="491"/>
    </location>
</feature>
<dbReference type="AlphaFoldDB" id="A0AAX4P485"/>
<feature type="coiled-coil region" evidence="1">
    <location>
        <begin position="73"/>
        <end position="140"/>
    </location>
</feature>
<feature type="region of interest" description="Disordered" evidence="2">
    <location>
        <begin position="341"/>
        <end position="363"/>
    </location>
</feature>
<dbReference type="GO" id="GO:0008298">
    <property type="term" value="P:intracellular mRNA localization"/>
    <property type="evidence" value="ECO:0007669"/>
    <property type="project" value="TreeGrafter"/>
</dbReference>
<dbReference type="GO" id="GO:0042175">
    <property type="term" value="C:nuclear outer membrane-endoplasmic reticulum membrane network"/>
    <property type="evidence" value="ECO:0007669"/>
    <property type="project" value="TreeGrafter"/>
</dbReference>
<dbReference type="GO" id="GO:0005783">
    <property type="term" value="C:endoplasmic reticulum"/>
    <property type="evidence" value="ECO:0007669"/>
    <property type="project" value="TreeGrafter"/>
</dbReference>
<feature type="coiled-coil region" evidence="1">
    <location>
        <begin position="170"/>
        <end position="204"/>
    </location>
</feature>
<dbReference type="InterPro" id="IPR039604">
    <property type="entry name" value="Bfr1"/>
</dbReference>
<feature type="compositionally biased region" description="Basic and acidic residues" evidence="2">
    <location>
        <begin position="451"/>
        <end position="472"/>
    </location>
</feature>
<evidence type="ECO:0000256" key="1">
    <source>
        <dbReference type="SAM" id="Coils"/>
    </source>
</evidence>
<dbReference type="PANTHER" id="PTHR31027">
    <property type="entry name" value="NUCLEAR SEGREGATION PROTEIN BFR1"/>
    <property type="match status" value="1"/>
</dbReference>
<name>A0AAX4P485_9CHLO</name>
<keyword evidence="4" id="KW-1185">Reference proteome</keyword>
<dbReference type="EMBL" id="CP151503">
    <property type="protein sequence ID" value="WZN60616.1"/>
    <property type="molecule type" value="Genomic_DNA"/>
</dbReference>
<feature type="region of interest" description="Disordered" evidence="2">
    <location>
        <begin position="261"/>
        <end position="293"/>
    </location>
</feature>
<feature type="compositionally biased region" description="Basic and acidic residues" evidence="2">
    <location>
        <begin position="425"/>
        <end position="443"/>
    </location>
</feature>
<proteinExistence type="predicted"/>
<dbReference type="GO" id="GO:0003729">
    <property type="term" value="F:mRNA binding"/>
    <property type="evidence" value="ECO:0007669"/>
    <property type="project" value="TreeGrafter"/>
</dbReference>
<dbReference type="GO" id="GO:1990904">
    <property type="term" value="C:ribonucleoprotein complex"/>
    <property type="evidence" value="ECO:0007669"/>
    <property type="project" value="TreeGrafter"/>
</dbReference>
<keyword evidence="1" id="KW-0175">Coiled coil</keyword>
<feature type="region of interest" description="Disordered" evidence="2">
    <location>
        <begin position="425"/>
        <end position="491"/>
    </location>
</feature>
<gene>
    <name evidence="3" type="ORF">HKI87_03g21500</name>
</gene>
<feature type="compositionally biased region" description="Basic and acidic residues" evidence="2">
    <location>
        <begin position="1"/>
        <end position="19"/>
    </location>
</feature>
<feature type="region of interest" description="Disordered" evidence="2">
    <location>
        <begin position="1"/>
        <end position="23"/>
    </location>
</feature>
<organism evidence="3 4">
    <name type="scientific">Chloropicon roscoffensis</name>
    <dbReference type="NCBI Taxonomy" id="1461544"/>
    <lineage>
        <taxon>Eukaryota</taxon>
        <taxon>Viridiplantae</taxon>
        <taxon>Chlorophyta</taxon>
        <taxon>Chloropicophyceae</taxon>
        <taxon>Chloropicales</taxon>
        <taxon>Chloropicaceae</taxon>
        <taxon>Chloropicon</taxon>
    </lineage>
</organism>
<sequence length="491" mass="55691">MTAEKKTRLTRPTKPDRSQLDTQVAKLKEQISKCHDKMKSYKAKIDTIKEGRKGQGSATAEPRNKLIAIRTELKGLFEEQNGVRNQLKALNAQKDAIREQQKAIRAKCQYVKTEDIDAAIDKLENNMAHTSMTLNEEKKIIAQISELRKSKAMVKELLESSGGKVDPAARETLEAQLKSVGAKITELKAQEQEQRKIMDEIKAKMGETKDEVPDLIKQKNNQWEIVKRCKETIGNLWDEHRKVENEYWTKEKAWRAQAKEERQKKWEAEQEERKKRDIERKQRQLDEAGEPFDREVTTCEQLTSYLKSLTKEETKVEETKSAPKVEEGMVVLKKKNDESEMDSWFTGSKGKKKGGKKKAAKSDKLVHSMDIISSFATLGLTAPPSKDAKGISDLVDKLEAKKVEYLEKRKDAHVKRAAQKEKIAKELEAATNGTEEKAEEKANGEANGEANGKEEEKEEEEKKEGEEKKPEPAEDAGATPAEEETPAEESS</sequence>
<reference evidence="3 4" key="1">
    <citation type="submission" date="2024-03" db="EMBL/GenBank/DDBJ databases">
        <title>Complete genome sequence of the green alga Chloropicon roscoffensis RCC1871.</title>
        <authorList>
            <person name="Lemieux C."/>
            <person name="Pombert J.-F."/>
            <person name="Otis C."/>
            <person name="Turmel M."/>
        </authorList>
    </citation>
    <scope>NUCLEOTIDE SEQUENCE [LARGE SCALE GENOMIC DNA]</scope>
    <source>
        <strain evidence="3 4">RCC1871</strain>
    </source>
</reference>
<evidence type="ECO:0000313" key="3">
    <source>
        <dbReference type="EMBL" id="WZN60616.1"/>
    </source>
</evidence>
<protein>
    <submittedName>
        <fullName evidence="3">Uncharacterized protein</fullName>
    </submittedName>
</protein>